<accession>A0A4R3M9J6</accession>
<proteinExistence type="predicted"/>
<evidence type="ECO:0000313" key="2">
    <source>
        <dbReference type="Proteomes" id="UP000295525"/>
    </source>
</evidence>
<keyword evidence="2" id="KW-1185">Reference proteome</keyword>
<name>A0A4R3M9J6_9BURK</name>
<dbReference type="EMBL" id="SMAJ01000002">
    <property type="protein sequence ID" value="TCT10244.1"/>
    <property type="molecule type" value="Genomic_DNA"/>
</dbReference>
<dbReference type="AlphaFoldDB" id="A0A4R3M9J6"/>
<organism evidence="1 2">
    <name type="scientific">Paralcaligenes ureilyticus</name>
    <dbReference type="NCBI Taxonomy" id="627131"/>
    <lineage>
        <taxon>Bacteria</taxon>
        <taxon>Pseudomonadati</taxon>
        <taxon>Pseudomonadota</taxon>
        <taxon>Betaproteobacteria</taxon>
        <taxon>Burkholderiales</taxon>
        <taxon>Alcaligenaceae</taxon>
        <taxon>Paralcaligenes</taxon>
    </lineage>
</organism>
<gene>
    <name evidence="1" type="ORF">EDC26_102200</name>
</gene>
<evidence type="ECO:0000313" key="1">
    <source>
        <dbReference type="EMBL" id="TCT10244.1"/>
    </source>
</evidence>
<dbReference type="Proteomes" id="UP000295525">
    <property type="component" value="Unassembled WGS sequence"/>
</dbReference>
<reference evidence="1 2" key="1">
    <citation type="submission" date="2019-03" db="EMBL/GenBank/DDBJ databases">
        <title>Genomic Encyclopedia of Type Strains, Phase IV (KMG-IV): sequencing the most valuable type-strain genomes for metagenomic binning, comparative biology and taxonomic classification.</title>
        <authorList>
            <person name="Goeker M."/>
        </authorList>
    </citation>
    <scope>NUCLEOTIDE SEQUENCE [LARGE SCALE GENOMIC DNA]</scope>
    <source>
        <strain evidence="1 2">DSM 24591</strain>
    </source>
</reference>
<comment type="caution">
    <text evidence="1">The sequence shown here is derived from an EMBL/GenBank/DDBJ whole genome shotgun (WGS) entry which is preliminary data.</text>
</comment>
<protein>
    <submittedName>
        <fullName evidence="1">Uncharacterized protein</fullName>
    </submittedName>
</protein>
<sequence>MYFLRPSAHRSLILVLLITLLFSRLALASYVCPLPQLQAAASAPMEGTDCVQSNDHSKMIDAAQPNLCAQHFSDQRQVTNAVAQSLASEPVLFFAYALPPPPPSPMWQPAAPDSSPDSGGSDDTLFLLTLRLRI</sequence>